<evidence type="ECO:0000313" key="1">
    <source>
        <dbReference type="EMBL" id="OGG62218.1"/>
    </source>
</evidence>
<dbReference type="Gene3D" id="1.10.1270.10">
    <property type="entry name" value="TrpR-like"/>
    <property type="match status" value="1"/>
</dbReference>
<accession>A0A1F6DLC0</accession>
<dbReference type="SUPFAM" id="SSF48295">
    <property type="entry name" value="TrpR-like"/>
    <property type="match status" value="1"/>
</dbReference>
<reference evidence="1 2" key="1">
    <citation type="journal article" date="2016" name="Nat. Commun.">
        <title>Thousands of microbial genomes shed light on interconnected biogeochemical processes in an aquifer system.</title>
        <authorList>
            <person name="Anantharaman K."/>
            <person name="Brown C.T."/>
            <person name="Hug L.A."/>
            <person name="Sharon I."/>
            <person name="Castelle C.J."/>
            <person name="Probst A.J."/>
            <person name="Thomas B.C."/>
            <person name="Singh A."/>
            <person name="Wilkins M.J."/>
            <person name="Karaoz U."/>
            <person name="Brodie E.L."/>
            <person name="Williams K.H."/>
            <person name="Hubbard S.S."/>
            <person name="Banfield J.F."/>
        </authorList>
    </citation>
    <scope>NUCLEOTIDE SEQUENCE [LARGE SCALE GENOMIC DNA]</scope>
</reference>
<evidence type="ECO:0000313" key="2">
    <source>
        <dbReference type="Proteomes" id="UP000178532"/>
    </source>
</evidence>
<protein>
    <recommendedName>
        <fullName evidence="3">TrpR like protein, YerC/YecD</fullName>
    </recommendedName>
</protein>
<gene>
    <name evidence="1" type="ORF">A3C19_03035</name>
</gene>
<dbReference type="Pfam" id="PF01371">
    <property type="entry name" value="Trp_repressor"/>
    <property type="match status" value="1"/>
</dbReference>
<dbReference type="Proteomes" id="UP000178532">
    <property type="component" value="Unassembled WGS sequence"/>
</dbReference>
<sequence>MTHISRKKIKKDVASELADQFLTFLSLARTKQDARILAQELLSQTERVMLAKRLAVVVLLVRGYTFEQIEETLGVTRQTVVRLWRETKDGRYEKIIRYARKHTRHFKHESFLDAFIRVIHLGMPPRAGKRWQQLDKLMGLAG</sequence>
<dbReference type="InterPro" id="IPR038116">
    <property type="entry name" value="TrpR-like_sf"/>
</dbReference>
<dbReference type="InterPro" id="IPR010921">
    <property type="entry name" value="Trp_repressor/repl_initiator"/>
</dbReference>
<dbReference type="AlphaFoldDB" id="A0A1F6DLC0"/>
<dbReference type="GO" id="GO:0043565">
    <property type="term" value="F:sequence-specific DNA binding"/>
    <property type="evidence" value="ECO:0007669"/>
    <property type="project" value="InterPro"/>
</dbReference>
<proteinExistence type="predicted"/>
<name>A0A1F6DLC0_9BACT</name>
<comment type="caution">
    <text evidence="1">The sequence shown here is derived from an EMBL/GenBank/DDBJ whole genome shotgun (WGS) entry which is preliminary data.</text>
</comment>
<dbReference type="EMBL" id="MFLI01000011">
    <property type="protein sequence ID" value="OGG62218.1"/>
    <property type="molecule type" value="Genomic_DNA"/>
</dbReference>
<dbReference type="STRING" id="1798495.A3C19_03035"/>
<organism evidence="1 2">
    <name type="scientific">Candidatus Kaiserbacteria bacterium RIFCSPHIGHO2_02_FULL_54_22</name>
    <dbReference type="NCBI Taxonomy" id="1798495"/>
    <lineage>
        <taxon>Bacteria</taxon>
        <taxon>Candidatus Kaiseribacteriota</taxon>
    </lineage>
</organism>
<dbReference type="GO" id="GO:0003700">
    <property type="term" value="F:DNA-binding transcription factor activity"/>
    <property type="evidence" value="ECO:0007669"/>
    <property type="project" value="InterPro"/>
</dbReference>
<evidence type="ECO:0008006" key="3">
    <source>
        <dbReference type="Google" id="ProtNLM"/>
    </source>
</evidence>
<dbReference type="InterPro" id="IPR000831">
    <property type="entry name" value="Trp_repress"/>
</dbReference>